<protein>
    <recommendedName>
        <fullName evidence="8">tRNA-specific adenosine deaminase</fullName>
        <ecNumber evidence="8">3.5.4.33</ecNumber>
    </recommendedName>
</protein>
<name>C3JAQ4_POREA</name>
<dbReference type="PANTHER" id="PTHR11079">
    <property type="entry name" value="CYTOSINE DEAMINASE FAMILY MEMBER"/>
    <property type="match status" value="1"/>
</dbReference>
<feature type="active site" description="Proton donor" evidence="8">
    <location>
        <position position="62"/>
    </location>
</feature>
<feature type="binding site" evidence="8">
    <location>
        <position position="90"/>
    </location>
    <ligand>
        <name>Zn(2+)</name>
        <dbReference type="ChEBI" id="CHEBI:29105"/>
        <note>catalytic</note>
    </ligand>
</feature>
<comment type="function">
    <text evidence="8">Catalyzes the deamination of adenosine to inosine at the wobble position 34 of tRNA(Arg2).</text>
</comment>
<dbReference type="EMBL" id="ACNN01000020">
    <property type="protein sequence ID" value="EEN82699.1"/>
    <property type="molecule type" value="Genomic_DNA"/>
</dbReference>
<evidence type="ECO:0000256" key="4">
    <source>
        <dbReference type="ARBA" id="ARBA00022723"/>
    </source>
</evidence>
<dbReference type="GO" id="GO:0008270">
    <property type="term" value="F:zinc ion binding"/>
    <property type="evidence" value="ECO:0007669"/>
    <property type="project" value="UniProtKB-UniRule"/>
</dbReference>
<dbReference type="PROSITE" id="PS51747">
    <property type="entry name" value="CYT_DCMP_DEAMINASES_2"/>
    <property type="match status" value="1"/>
</dbReference>
<sequence>MEQGKSIQTEDERAMRAALDEAYLAKEAGEVPIGAVVVYQGRIVGRGRNRVEQLQDPTAHAEILAITAATENLGAKYLTDCTLYVSLEPCVMCMGALRWAQVSRIVYATSDPKAGYHVLAPKAPHPRAVIEVGPFGDEAAGLLRSFFSERR</sequence>
<dbReference type="CDD" id="cd01285">
    <property type="entry name" value="nucleoside_deaminase"/>
    <property type="match status" value="1"/>
</dbReference>
<reference evidence="10 11" key="1">
    <citation type="submission" date="2009-04" db="EMBL/GenBank/DDBJ databases">
        <authorList>
            <person name="Sebastian Y."/>
            <person name="Madupu R."/>
            <person name="Durkin A.S."/>
            <person name="Torralba M."/>
            <person name="Methe B."/>
            <person name="Sutton G.G."/>
            <person name="Strausberg R.L."/>
            <person name="Nelson K.E."/>
        </authorList>
    </citation>
    <scope>NUCLEOTIDE SEQUENCE [LARGE SCALE GENOMIC DNA]</scope>
    <source>
        <strain evidence="11">ATCC 35406 / BCRC 14492 / JCM 8526 / NCTC 13058 / HG 370</strain>
    </source>
</reference>
<accession>C3JAQ4</accession>
<dbReference type="GeneID" id="93365287"/>
<dbReference type="AlphaFoldDB" id="C3JAQ4"/>
<dbReference type="EC" id="3.5.4.33" evidence="8"/>
<comment type="cofactor">
    <cofactor evidence="8">
        <name>Zn(2+)</name>
        <dbReference type="ChEBI" id="CHEBI:29105"/>
    </cofactor>
    <text evidence="8">Binds 1 zinc ion per subunit.</text>
</comment>
<evidence type="ECO:0000259" key="9">
    <source>
        <dbReference type="PROSITE" id="PS51747"/>
    </source>
</evidence>
<dbReference type="SUPFAM" id="SSF53927">
    <property type="entry name" value="Cytidine deaminase-like"/>
    <property type="match status" value="1"/>
</dbReference>
<dbReference type="eggNOG" id="COG0590">
    <property type="taxonomic scope" value="Bacteria"/>
</dbReference>
<keyword evidence="6 8" id="KW-0862">Zinc</keyword>
<evidence type="ECO:0000313" key="11">
    <source>
        <dbReference type="Proteomes" id="UP000004295"/>
    </source>
</evidence>
<evidence type="ECO:0000256" key="6">
    <source>
        <dbReference type="ARBA" id="ARBA00022833"/>
    </source>
</evidence>
<organism evidence="10 11">
    <name type="scientific">Porphyromonas endodontalis (strain ATCC 35406 / DSM 24491 / JCM 8526 / CCUG 16442 / BCRC 14492 / NCTC 13058 / HG 370)</name>
    <name type="common">Bacteroides endodontalis</name>
    <dbReference type="NCBI Taxonomy" id="553175"/>
    <lineage>
        <taxon>Bacteria</taxon>
        <taxon>Pseudomonadati</taxon>
        <taxon>Bacteroidota</taxon>
        <taxon>Bacteroidia</taxon>
        <taxon>Bacteroidales</taxon>
        <taxon>Porphyromonadaceae</taxon>
        <taxon>Porphyromonas</taxon>
    </lineage>
</organism>
<evidence type="ECO:0000256" key="8">
    <source>
        <dbReference type="HAMAP-Rule" id="MF_00972"/>
    </source>
</evidence>
<dbReference type="PANTHER" id="PTHR11079:SF202">
    <property type="entry name" value="TRNA-SPECIFIC ADENOSINE DEAMINASE"/>
    <property type="match status" value="1"/>
</dbReference>
<comment type="subunit">
    <text evidence="2 8">Homodimer.</text>
</comment>
<evidence type="ECO:0000256" key="2">
    <source>
        <dbReference type="ARBA" id="ARBA00011738"/>
    </source>
</evidence>
<dbReference type="InterPro" id="IPR002125">
    <property type="entry name" value="CMP_dCMP_dom"/>
</dbReference>
<dbReference type="InterPro" id="IPR016193">
    <property type="entry name" value="Cytidine_deaminase-like"/>
</dbReference>
<evidence type="ECO:0000256" key="1">
    <source>
        <dbReference type="ARBA" id="ARBA00010669"/>
    </source>
</evidence>
<dbReference type="STRING" id="553175.POREN0001_0293"/>
<dbReference type="HAMAP" id="MF_00972">
    <property type="entry name" value="tRNA_aden_deaminase"/>
    <property type="match status" value="1"/>
</dbReference>
<gene>
    <name evidence="8" type="primary">tadA</name>
    <name evidence="10" type="ORF">POREN0001_0293</name>
</gene>
<dbReference type="InterPro" id="IPR028883">
    <property type="entry name" value="tRNA_aden_deaminase"/>
</dbReference>
<feature type="binding site" evidence="8">
    <location>
        <position position="93"/>
    </location>
    <ligand>
        <name>Zn(2+)</name>
        <dbReference type="ChEBI" id="CHEBI:29105"/>
        <note>catalytic</note>
    </ligand>
</feature>
<feature type="domain" description="CMP/dCMP-type deaminase" evidence="9">
    <location>
        <begin position="9"/>
        <end position="119"/>
    </location>
</feature>
<dbReference type="PROSITE" id="PS00903">
    <property type="entry name" value="CYT_DCMP_DEAMINASES_1"/>
    <property type="match status" value="1"/>
</dbReference>
<feature type="binding site" evidence="8">
    <location>
        <position position="60"/>
    </location>
    <ligand>
        <name>Zn(2+)</name>
        <dbReference type="ChEBI" id="CHEBI:29105"/>
        <note>catalytic</note>
    </ligand>
</feature>
<comment type="similarity">
    <text evidence="1">Belongs to the cytidine and deoxycytidylate deaminase family. ADAT2 subfamily.</text>
</comment>
<dbReference type="RefSeq" id="WP_004333610.1">
    <property type="nucleotide sequence ID" value="NZ_ACNN01000020.1"/>
</dbReference>
<dbReference type="Gene3D" id="3.40.140.10">
    <property type="entry name" value="Cytidine Deaminase, domain 2"/>
    <property type="match status" value="1"/>
</dbReference>
<proteinExistence type="inferred from homology"/>
<dbReference type="InterPro" id="IPR016192">
    <property type="entry name" value="APOBEC/CMP_deaminase_Zn-bd"/>
</dbReference>
<dbReference type="Pfam" id="PF00383">
    <property type="entry name" value="dCMP_cyt_deam_1"/>
    <property type="match status" value="1"/>
</dbReference>
<dbReference type="GO" id="GO:0052717">
    <property type="term" value="F:tRNA-specific adenosine-34 deaminase activity"/>
    <property type="evidence" value="ECO:0007669"/>
    <property type="project" value="UniProtKB-UniRule"/>
</dbReference>
<evidence type="ECO:0000256" key="3">
    <source>
        <dbReference type="ARBA" id="ARBA00022694"/>
    </source>
</evidence>
<evidence type="ECO:0000313" key="10">
    <source>
        <dbReference type="EMBL" id="EEN82699.1"/>
    </source>
</evidence>
<keyword evidence="5 8" id="KW-0378">Hydrolase</keyword>
<keyword evidence="4 8" id="KW-0479">Metal-binding</keyword>
<keyword evidence="3 8" id="KW-0819">tRNA processing</keyword>
<comment type="catalytic activity">
    <reaction evidence="7 8">
        <text>adenosine(34) in tRNA + H2O + H(+) = inosine(34) in tRNA + NH4(+)</text>
        <dbReference type="Rhea" id="RHEA:43168"/>
        <dbReference type="Rhea" id="RHEA-COMP:10373"/>
        <dbReference type="Rhea" id="RHEA-COMP:10374"/>
        <dbReference type="ChEBI" id="CHEBI:15377"/>
        <dbReference type="ChEBI" id="CHEBI:15378"/>
        <dbReference type="ChEBI" id="CHEBI:28938"/>
        <dbReference type="ChEBI" id="CHEBI:74411"/>
        <dbReference type="ChEBI" id="CHEBI:82852"/>
        <dbReference type="EC" id="3.5.4.33"/>
    </reaction>
</comment>
<evidence type="ECO:0000256" key="7">
    <source>
        <dbReference type="ARBA" id="ARBA00048045"/>
    </source>
</evidence>
<comment type="caution">
    <text evidence="10">The sequence shown here is derived from an EMBL/GenBank/DDBJ whole genome shotgun (WGS) entry which is preliminary data.</text>
</comment>
<evidence type="ECO:0000256" key="5">
    <source>
        <dbReference type="ARBA" id="ARBA00022801"/>
    </source>
</evidence>
<keyword evidence="11" id="KW-1185">Reference proteome</keyword>
<dbReference type="GO" id="GO:0002100">
    <property type="term" value="P:tRNA wobble adenosine to inosine editing"/>
    <property type="evidence" value="ECO:0007669"/>
    <property type="project" value="UniProtKB-UniRule"/>
</dbReference>
<dbReference type="Proteomes" id="UP000004295">
    <property type="component" value="Unassembled WGS sequence"/>
</dbReference>